<dbReference type="Proteomes" id="UP000828048">
    <property type="component" value="Chromosome 6"/>
</dbReference>
<reference evidence="1 2" key="1">
    <citation type="journal article" date="2021" name="Hortic Res">
        <title>High-quality reference genome and annotation aids understanding of berry development for evergreen blueberry (Vaccinium darrowii).</title>
        <authorList>
            <person name="Yu J."/>
            <person name="Hulse-Kemp A.M."/>
            <person name="Babiker E."/>
            <person name="Staton M."/>
        </authorList>
    </citation>
    <scope>NUCLEOTIDE SEQUENCE [LARGE SCALE GENOMIC DNA]</scope>
    <source>
        <strain evidence="2">cv. NJ 8807/NJ 8810</strain>
        <tissue evidence="1">Young leaf</tissue>
    </source>
</reference>
<evidence type="ECO:0000313" key="1">
    <source>
        <dbReference type="EMBL" id="KAH7837213.1"/>
    </source>
</evidence>
<organism evidence="1 2">
    <name type="scientific">Vaccinium darrowii</name>
    <dbReference type="NCBI Taxonomy" id="229202"/>
    <lineage>
        <taxon>Eukaryota</taxon>
        <taxon>Viridiplantae</taxon>
        <taxon>Streptophyta</taxon>
        <taxon>Embryophyta</taxon>
        <taxon>Tracheophyta</taxon>
        <taxon>Spermatophyta</taxon>
        <taxon>Magnoliopsida</taxon>
        <taxon>eudicotyledons</taxon>
        <taxon>Gunneridae</taxon>
        <taxon>Pentapetalae</taxon>
        <taxon>asterids</taxon>
        <taxon>Ericales</taxon>
        <taxon>Ericaceae</taxon>
        <taxon>Vaccinioideae</taxon>
        <taxon>Vaccinieae</taxon>
        <taxon>Vaccinium</taxon>
    </lineage>
</organism>
<dbReference type="EMBL" id="CM037156">
    <property type="protein sequence ID" value="KAH7837213.1"/>
    <property type="molecule type" value="Genomic_DNA"/>
</dbReference>
<name>A0ACB7X8Z0_9ERIC</name>
<sequence length="366" mass="39364">MLNSEELQLLQETASEIDNSTVLLATQSQNQSYTHTQQPVAQMHVPVVNVPSSFVSQQTQSQSQPVSTQPQYTFLPQPQQYSQNFRNSSRGRGNRRFNRDPCAICGRNNHITDFCYYKGSFLSQPVDMSQSQWRGGQFSYAPWMDAPTAPQFVQGNIPGFRPYSVYQQPFTPQYPPLVSNSAQLVPNSAQLVQHSTAVSPSVGYNGQSSVGISQLPAQVHFIGTYEIPTVMPPGLTPSYGFVSGYAPNPLSATSQAVGSTTQFAGPSITATTNPTNAPQWYFDSGATHHVTNSLQNLQIAQPVTQNEGIVVGNGSHIPVTHTGTGQAHSSNSVSGTMSQGSLSYPELTRVSSGAASPTALVGITCE</sequence>
<keyword evidence="2" id="KW-1185">Reference proteome</keyword>
<gene>
    <name evidence="1" type="ORF">Vadar_011105</name>
</gene>
<accession>A0ACB7X8Z0</accession>
<protein>
    <submittedName>
        <fullName evidence="1">Uncharacterized protein</fullName>
    </submittedName>
</protein>
<comment type="caution">
    <text evidence="1">The sequence shown here is derived from an EMBL/GenBank/DDBJ whole genome shotgun (WGS) entry which is preliminary data.</text>
</comment>
<evidence type="ECO:0000313" key="2">
    <source>
        <dbReference type="Proteomes" id="UP000828048"/>
    </source>
</evidence>
<proteinExistence type="predicted"/>